<keyword evidence="3" id="KW-1185">Reference proteome</keyword>
<evidence type="ECO:0000313" key="3">
    <source>
        <dbReference type="Proteomes" id="UP000887013"/>
    </source>
</evidence>
<sequence length="38" mass="4157">NTDKLTIECSFAEKKKTGAAGRKRRVGGKGNRNIQLPL</sequence>
<proteinExistence type="predicted"/>
<name>A0A8X6UEQ2_NEPPI</name>
<dbReference type="EMBL" id="BMAW01123334">
    <property type="protein sequence ID" value="GFU02831.1"/>
    <property type="molecule type" value="Genomic_DNA"/>
</dbReference>
<protein>
    <submittedName>
        <fullName evidence="2">Uncharacterized protein</fullName>
    </submittedName>
</protein>
<feature type="non-terminal residue" evidence="2">
    <location>
        <position position="1"/>
    </location>
</feature>
<evidence type="ECO:0000313" key="2">
    <source>
        <dbReference type="EMBL" id="GFU02831.1"/>
    </source>
</evidence>
<dbReference type="Proteomes" id="UP000887013">
    <property type="component" value="Unassembled WGS sequence"/>
</dbReference>
<organism evidence="2 3">
    <name type="scientific">Nephila pilipes</name>
    <name type="common">Giant wood spider</name>
    <name type="synonym">Nephila maculata</name>
    <dbReference type="NCBI Taxonomy" id="299642"/>
    <lineage>
        <taxon>Eukaryota</taxon>
        <taxon>Metazoa</taxon>
        <taxon>Ecdysozoa</taxon>
        <taxon>Arthropoda</taxon>
        <taxon>Chelicerata</taxon>
        <taxon>Arachnida</taxon>
        <taxon>Araneae</taxon>
        <taxon>Araneomorphae</taxon>
        <taxon>Entelegynae</taxon>
        <taxon>Araneoidea</taxon>
        <taxon>Nephilidae</taxon>
        <taxon>Nephila</taxon>
    </lineage>
</organism>
<reference evidence="2" key="1">
    <citation type="submission" date="2020-08" db="EMBL/GenBank/DDBJ databases">
        <title>Multicomponent nature underlies the extraordinary mechanical properties of spider dragline silk.</title>
        <authorList>
            <person name="Kono N."/>
            <person name="Nakamura H."/>
            <person name="Mori M."/>
            <person name="Yoshida Y."/>
            <person name="Ohtoshi R."/>
            <person name="Malay A.D."/>
            <person name="Moran D.A.P."/>
            <person name="Tomita M."/>
            <person name="Numata K."/>
            <person name="Arakawa K."/>
        </authorList>
    </citation>
    <scope>NUCLEOTIDE SEQUENCE</scope>
</reference>
<gene>
    <name evidence="2" type="ORF">NPIL_249371</name>
</gene>
<feature type="region of interest" description="Disordered" evidence="1">
    <location>
        <begin position="17"/>
        <end position="38"/>
    </location>
</feature>
<comment type="caution">
    <text evidence="2">The sequence shown here is derived from an EMBL/GenBank/DDBJ whole genome shotgun (WGS) entry which is preliminary data.</text>
</comment>
<accession>A0A8X6UEQ2</accession>
<dbReference type="AlphaFoldDB" id="A0A8X6UEQ2"/>
<evidence type="ECO:0000256" key="1">
    <source>
        <dbReference type="SAM" id="MobiDB-lite"/>
    </source>
</evidence>